<keyword evidence="2" id="KW-1003">Cell membrane</keyword>
<feature type="transmembrane region" description="Helical" evidence="11">
    <location>
        <begin position="6"/>
        <end position="29"/>
    </location>
</feature>
<keyword evidence="5" id="KW-0441">Lipid A biosynthesis</keyword>
<dbReference type="InterPro" id="IPR000620">
    <property type="entry name" value="EamA_dom"/>
</dbReference>
<dbReference type="Pfam" id="PF00892">
    <property type="entry name" value="EamA"/>
    <property type="match status" value="1"/>
</dbReference>
<proteinExistence type="predicted"/>
<evidence type="ECO:0000259" key="12">
    <source>
        <dbReference type="Pfam" id="PF00892"/>
    </source>
</evidence>
<evidence type="ECO:0000256" key="3">
    <source>
        <dbReference type="ARBA" id="ARBA00022516"/>
    </source>
</evidence>
<reference evidence="13" key="2">
    <citation type="submission" date="2023-01" db="EMBL/GenBank/DDBJ databases">
        <title>Draft genome sequence of Paraferrimonas sedimenticola strain NBRC 101628.</title>
        <authorList>
            <person name="Sun Q."/>
            <person name="Mori K."/>
        </authorList>
    </citation>
    <scope>NUCLEOTIDE SEQUENCE</scope>
    <source>
        <strain evidence="13">NBRC 101628</strain>
    </source>
</reference>
<dbReference type="InterPro" id="IPR000390">
    <property type="entry name" value="Small_drug/metabolite_transptr"/>
</dbReference>
<gene>
    <name evidence="13" type="primary">arnE</name>
    <name evidence="13" type="ORF">GCM10007895_27230</name>
</gene>
<keyword evidence="8 11" id="KW-1133">Transmembrane helix</keyword>
<dbReference type="GO" id="GO:0009103">
    <property type="term" value="P:lipopolysaccharide biosynthetic process"/>
    <property type="evidence" value="ECO:0007669"/>
    <property type="project" value="UniProtKB-KW"/>
</dbReference>
<accession>A0AA37RXR4</accession>
<evidence type="ECO:0000256" key="8">
    <source>
        <dbReference type="ARBA" id="ARBA00022989"/>
    </source>
</evidence>
<feature type="transmembrane region" description="Helical" evidence="11">
    <location>
        <begin position="41"/>
        <end position="67"/>
    </location>
</feature>
<evidence type="ECO:0000256" key="11">
    <source>
        <dbReference type="SAM" id="Phobius"/>
    </source>
</evidence>
<dbReference type="GO" id="GO:0005886">
    <property type="term" value="C:plasma membrane"/>
    <property type="evidence" value="ECO:0007669"/>
    <property type="project" value="UniProtKB-SubCell"/>
</dbReference>
<dbReference type="AlphaFoldDB" id="A0AA37RXR4"/>
<dbReference type="GO" id="GO:0022857">
    <property type="term" value="F:transmembrane transporter activity"/>
    <property type="evidence" value="ECO:0007669"/>
    <property type="project" value="InterPro"/>
</dbReference>
<dbReference type="PANTHER" id="PTHR30561:SF23">
    <property type="entry name" value="4-AMINO-4-DEOXY-L-ARABINOSE-PHOSPHOUNDECAPRENOL FLIPPASE SUBUNIT ARNE-RELATED"/>
    <property type="match status" value="1"/>
</dbReference>
<keyword evidence="6 11" id="KW-0812">Transmembrane</keyword>
<sequence>MWPWLWIGLSISLTCLGQIAQKQAVTAFARMPAETPLRAKLLHPWLITALFALGFGALFWLLVLHVWPVGQAYPLLATNFVLMLLIARFGFKETVNKRRWLGGGLVAAGIVCMGLTL</sequence>
<evidence type="ECO:0000256" key="2">
    <source>
        <dbReference type="ARBA" id="ARBA00022475"/>
    </source>
</evidence>
<comment type="subcellular location">
    <subcellularLocation>
        <location evidence="1">Cell membrane</location>
        <topology evidence="1">Multi-pass membrane protein</topology>
    </subcellularLocation>
</comment>
<comment type="caution">
    <text evidence="13">The sequence shown here is derived from an EMBL/GenBank/DDBJ whole genome shotgun (WGS) entry which is preliminary data.</text>
</comment>
<keyword evidence="4" id="KW-0997">Cell inner membrane</keyword>
<evidence type="ECO:0000256" key="6">
    <source>
        <dbReference type="ARBA" id="ARBA00022692"/>
    </source>
</evidence>
<feature type="domain" description="EamA" evidence="12">
    <location>
        <begin position="43"/>
        <end position="113"/>
    </location>
</feature>
<evidence type="ECO:0000256" key="5">
    <source>
        <dbReference type="ARBA" id="ARBA00022556"/>
    </source>
</evidence>
<dbReference type="PANTHER" id="PTHR30561">
    <property type="entry name" value="SMR FAMILY PROTON-DEPENDENT DRUG EFFLUX TRANSPORTER SUGE"/>
    <property type="match status" value="1"/>
</dbReference>
<feature type="transmembrane region" description="Helical" evidence="11">
    <location>
        <begin position="73"/>
        <end position="91"/>
    </location>
</feature>
<evidence type="ECO:0000256" key="7">
    <source>
        <dbReference type="ARBA" id="ARBA00022985"/>
    </source>
</evidence>
<evidence type="ECO:0000256" key="1">
    <source>
        <dbReference type="ARBA" id="ARBA00004651"/>
    </source>
</evidence>
<keyword evidence="7" id="KW-0448">Lipopolysaccharide biosynthesis</keyword>
<name>A0AA37RXR4_9GAMM</name>
<evidence type="ECO:0000313" key="14">
    <source>
        <dbReference type="Proteomes" id="UP001161422"/>
    </source>
</evidence>
<protein>
    <submittedName>
        <fullName evidence="13">4-amino-4-deoxy-L-arabinose-phosphoundecaprenol flippase subunit ArnE</fullName>
    </submittedName>
</protein>
<dbReference type="GO" id="GO:0009245">
    <property type="term" value="P:lipid A biosynthetic process"/>
    <property type="evidence" value="ECO:0007669"/>
    <property type="project" value="UniProtKB-KW"/>
</dbReference>
<evidence type="ECO:0000256" key="4">
    <source>
        <dbReference type="ARBA" id="ARBA00022519"/>
    </source>
</evidence>
<keyword evidence="10 11" id="KW-0472">Membrane</keyword>
<organism evidence="13 14">
    <name type="scientific">Paraferrimonas sedimenticola</name>
    <dbReference type="NCBI Taxonomy" id="375674"/>
    <lineage>
        <taxon>Bacteria</taxon>
        <taxon>Pseudomonadati</taxon>
        <taxon>Pseudomonadota</taxon>
        <taxon>Gammaproteobacteria</taxon>
        <taxon>Alteromonadales</taxon>
        <taxon>Ferrimonadaceae</taxon>
        <taxon>Paraferrimonas</taxon>
    </lineage>
</organism>
<keyword evidence="14" id="KW-1185">Reference proteome</keyword>
<dbReference type="Gene3D" id="1.10.3730.20">
    <property type="match status" value="1"/>
</dbReference>
<reference evidence="13" key="1">
    <citation type="journal article" date="2014" name="Int. J. Syst. Evol. Microbiol.">
        <title>Complete genome sequence of Corynebacterium casei LMG S-19264T (=DSM 44701T), isolated from a smear-ripened cheese.</title>
        <authorList>
            <consortium name="US DOE Joint Genome Institute (JGI-PGF)"/>
            <person name="Walter F."/>
            <person name="Albersmeier A."/>
            <person name="Kalinowski J."/>
            <person name="Ruckert C."/>
        </authorList>
    </citation>
    <scope>NUCLEOTIDE SEQUENCE</scope>
    <source>
        <strain evidence="13">NBRC 101628</strain>
    </source>
</reference>
<dbReference type="EMBL" id="BSNC01000006">
    <property type="protein sequence ID" value="GLP97416.1"/>
    <property type="molecule type" value="Genomic_DNA"/>
</dbReference>
<dbReference type="InterPro" id="IPR037185">
    <property type="entry name" value="EmrE-like"/>
</dbReference>
<dbReference type="SUPFAM" id="SSF103481">
    <property type="entry name" value="Multidrug resistance efflux transporter EmrE"/>
    <property type="match status" value="1"/>
</dbReference>
<dbReference type="RefSeq" id="WP_095504739.1">
    <property type="nucleotide sequence ID" value="NZ_BSNC01000006.1"/>
</dbReference>
<evidence type="ECO:0000313" key="13">
    <source>
        <dbReference type="EMBL" id="GLP97416.1"/>
    </source>
</evidence>
<dbReference type="Proteomes" id="UP001161422">
    <property type="component" value="Unassembled WGS sequence"/>
</dbReference>
<evidence type="ECO:0000256" key="9">
    <source>
        <dbReference type="ARBA" id="ARBA00023098"/>
    </source>
</evidence>
<keyword evidence="9" id="KW-0443">Lipid metabolism</keyword>
<keyword evidence="3" id="KW-0444">Lipid biosynthesis</keyword>
<evidence type="ECO:0000256" key="10">
    <source>
        <dbReference type="ARBA" id="ARBA00023136"/>
    </source>
</evidence>